<dbReference type="AlphaFoldDB" id="A0A5N5HRC6"/>
<dbReference type="SUPFAM" id="SSF56542">
    <property type="entry name" value="Substrate-binding domain of HMG-CoA reductase"/>
    <property type="match status" value="1"/>
</dbReference>
<dbReference type="EC" id="1.1.1.34" evidence="2"/>
<dbReference type="PROSITE" id="PS50065">
    <property type="entry name" value="HMG_COA_REDUCTASE_4"/>
    <property type="match status" value="1"/>
</dbReference>
<protein>
    <recommendedName>
        <fullName evidence="2">hydroxymethylglutaryl-CoA reductase (NADPH)</fullName>
        <ecNumber evidence="2">1.1.1.34</ecNumber>
    </recommendedName>
</protein>
<reference evidence="5" key="2">
    <citation type="submission" date="2019-10" db="EMBL/GenBank/DDBJ databases">
        <title>A de novo genome assembly of a pear dwarfing rootstock.</title>
        <authorList>
            <person name="Wang F."/>
            <person name="Wang J."/>
            <person name="Li S."/>
            <person name="Zhang Y."/>
            <person name="Fang M."/>
            <person name="Ma L."/>
            <person name="Zhao Y."/>
            <person name="Jiang S."/>
        </authorList>
    </citation>
    <scope>NUCLEOTIDE SEQUENCE [LARGE SCALE GENOMIC DNA]</scope>
</reference>
<keyword evidence="3" id="KW-0256">Endoplasmic reticulum</keyword>
<comment type="subcellular location">
    <subcellularLocation>
        <location evidence="1">Endoplasmic reticulum membrane</location>
        <topology evidence="1">Multi-pass membrane protein</topology>
    </subcellularLocation>
</comment>
<sequence>MYECATKNLCSYFVRFLKAIIISSSSSRPPCLPLKINVAPLYELNMLKNCTGSTMAGALGGFNTHARYIISAIYITAYQDPAQNVERSHYITVMEPINSGQDLHVSITMPSIEVGTVGGGTQLASLSQLV</sequence>
<dbReference type="GO" id="GO:0015936">
    <property type="term" value="P:coenzyme A metabolic process"/>
    <property type="evidence" value="ECO:0007669"/>
    <property type="project" value="InterPro"/>
</dbReference>
<dbReference type="InterPro" id="IPR002202">
    <property type="entry name" value="HMG_CoA_Rdtase"/>
</dbReference>
<evidence type="ECO:0000256" key="1">
    <source>
        <dbReference type="ARBA" id="ARBA00004477"/>
    </source>
</evidence>
<dbReference type="Proteomes" id="UP000327157">
    <property type="component" value="Chromosome 16"/>
</dbReference>
<dbReference type="InterPro" id="IPR023074">
    <property type="entry name" value="HMG_CoA_Rdtase_cat_sf"/>
</dbReference>
<comment type="caution">
    <text evidence="4">The sequence shown here is derived from an EMBL/GenBank/DDBJ whole genome shotgun (WGS) entry which is preliminary data.</text>
</comment>
<dbReference type="GO" id="GO:0005778">
    <property type="term" value="C:peroxisomal membrane"/>
    <property type="evidence" value="ECO:0007669"/>
    <property type="project" value="TreeGrafter"/>
</dbReference>
<dbReference type="InterPro" id="IPR023076">
    <property type="entry name" value="HMG_CoA_Rdtase_CS"/>
</dbReference>
<dbReference type="Gene3D" id="3.90.770.10">
    <property type="entry name" value="3-hydroxy-3-methylglutaryl-coenzyme A Reductase, Chain A, domain 2"/>
    <property type="match status" value="1"/>
</dbReference>
<name>A0A5N5HRC6_9ROSA</name>
<gene>
    <name evidence="4" type="ORF">D8674_017574</name>
</gene>
<dbReference type="InterPro" id="IPR009029">
    <property type="entry name" value="HMG_CoA_Rdtase_sub-bd_dom_sf"/>
</dbReference>
<keyword evidence="5" id="KW-1185">Reference proteome</keyword>
<dbReference type="GO" id="GO:0016126">
    <property type="term" value="P:sterol biosynthetic process"/>
    <property type="evidence" value="ECO:0007669"/>
    <property type="project" value="TreeGrafter"/>
</dbReference>
<dbReference type="PANTHER" id="PTHR10572">
    <property type="entry name" value="3-HYDROXY-3-METHYLGLUTARYL-COENZYME A REDUCTASE"/>
    <property type="match status" value="1"/>
</dbReference>
<proteinExistence type="predicted"/>
<dbReference type="OrthoDB" id="310654at2759"/>
<reference evidence="4 5" key="1">
    <citation type="submission" date="2019-09" db="EMBL/GenBank/DDBJ databases">
        <authorList>
            <person name="Ou C."/>
        </authorList>
    </citation>
    <scope>NUCLEOTIDE SEQUENCE [LARGE SCALE GENOMIC DNA]</scope>
    <source>
        <strain evidence="4">S2</strain>
        <tissue evidence="4">Leaf</tissue>
    </source>
</reference>
<accession>A0A5N5HRC6</accession>
<dbReference type="Pfam" id="PF00368">
    <property type="entry name" value="HMG-CoA_red"/>
    <property type="match status" value="1"/>
</dbReference>
<reference evidence="4 5" key="3">
    <citation type="submission" date="2019-11" db="EMBL/GenBank/DDBJ databases">
        <title>A de novo genome assembly of a pear dwarfing rootstock.</title>
        <authorList>
            <person name="Wang F."/>
            <person name="Wang J."/>
            <person name="Li S."/>
            <person name="Zhang Y."/>
            <person name="Fang M."/>
            <person name="Ma L."/>
            <person name="Zhao Y."/>
            <person name="Jiang S."/>
        </authorList>
    </citation>
    <scope>NUCLEOTIDE SEQUENCE [LARGE SCALE GENOMIC DNA]</scope>
    <source>
        <strain evidence="4">S2</strain>
        <tissue evidence="4">Leaf</tissue>
    </source>
</reference>
<dbReference type="GO" id="GO:0004420">
    <property type="term" value="F:hydroxymethylglutaryl-CoA reductase (NADPH) activity"/>
    <property type="evidence" value="ECO:0007669"/>
    <property type="project" value="UniProtKB-EC"/>
</dbReference>
<dbReference type="GO" id="GO:0005789">
    <property type="term" value="C:endoplasmic reticulum membrane"/>
    <property type="evidence" value="ECO:0007669"/>
    <property type="project" value="UniProtKB-SubCell"/>
</dbReference>
<evidence type="ECO:0000313" key="5">
    <source>
        <dbReference type="Proteomes" id="UP000327157"/>
    </source>
</evidence>
<evidence type="ECO:0000256" key="2">
    <source>
        <dbReference type="ARBA" id="ARBA00012999"/>
    </source>
</evidence>
<dbReference type="PROSITE" id="PS00318">
    <property type="entry name" value="HMG_COA_REDUCTASE_2"/>
    <property type="match status" value="1"/>
</dbReference>
<evidence type="ECO:0000313" key="4">
    <source>
        <dbReference type="EMBL" id="KAB2625914.1"/>
    </source>
</evidence>
<evidence type="ECO:0000256" key="3">
    <source>
        <dbReference type="ARBA" id="ARBA00022824"/>
    </source>
</evidence>
<dbReference type="PRINTS" id="PR00071">
    <property type="entry name" value="HMGCOARDTASE"/>
</dbReference>
<dbReference type="PANTHER" id="PTHR10572:SF24">
    <property type="entry name" value="3-HYDROXY-3-METHYLGLUTARYL-COENZYME A REDUCTASE"/>
    <property type="match status" value="1"/>
</dbReference>
<dbReference type="GO" id="GO:0008299">
    <property type="term" value="P:isoprenoid biosynthetic process"/>
    <property type="evidence" value="ECO:0007669"/>
    <property type="project" value="TreeGrafter"/>
</dbReference>
<dbReference type="EMBL" id="SMOL01000160">
    <property type="protein sequence ID" value="KAB2625914.1"/>
    <property type="molecule type" value="Genomic_DNA"/>
</dbReference>
<organism evidence="4 5">
    <name type="scientific">Pyrus ussuriensis x Pyrus communis</name>
    <dbReference type="NCBI Taxonomy" id="2448454"/>
    <lineage>
        <taxon>Eukaryota</taxon>
        <taxon>Viridiplantae</taxon>
        <taxon>Streptophyta</taxon>
        <taxon>Embryophyta</taxon>
        <taxon>Tracheophyta</taxon>
        <taxon>Spermatophyta</taxon>
        <taxon>Magnoliopsida</taxon>
        <taxon>eudicotyledons</taxon>
        <taxon>Gunneridae</taxon>
        <taxon>Pentapetalae</taxon>
        <taxon>rosids</taxon>
        <taxon>fabids</taxon>
        <taxon>Rosales</taxon>
        <taxon>Rosaceae</taxon>
        <taxon>Amygdaloideae</taxon>
        <taxon>Maleae</taxon>
        <taxon>Pyrus</taxon>
    </lineage>
</organism>